<dbReference type="EMBL" id="QJJK01000026">
    <property type="protein sequence ID" value="PXW50532.1"/>
    <property type="molecule type" value="Genomic_DNA"/>
</dbReference>
<evidence type="ECO:0000256" key="3">
    <source>
        <dbReference type="ARBA" id="ARBA00022630"/>
    </source>
</evidence>
<dbReference type="Pfam" id="PF00441">
    <property type="entry name" value="Acyl-CoA_dh_1"/>
    <property type="match status" value="1"/>
</dbReference>
<evidence type="ECO:0000259" key="9">
    <source>
        <dbReference type="Pfam" id="PF02771"/>
    </source>
</evidence>
<dbReference type="GO" id="GO:0003995">
    <property type="term" value="F:acyl-CoA dehydrogenase activity"/>
    <property type="evidence" value="ECO:0007669"/>
    <property type="project" value="TreeGrafter"/>
</dbReference>
<dbReference type="InterPro" id="IPR013786">
    <property type="entry name" value="AcylCoA_DH/ox_N"/>
</dbReference>
<dbReference type="Pfam" id="PF02771">
    <property type="entry name" value="Acyl-CoA_dh_N"/>
    <property type="match status" value="1"/>
</dbReference>
<dbReference type="Proteomes" id="UP000248021">
    <property type="component" value="Unassembled WGS sequence"/>
</dbReference>
<evidence type="ECO:0000256" key="6">
    <source>
        <dbReference type="RuleBase" id="RU362125"/>
    </source>
</evidence>
<dbReference type="Gene3D" id="1.10.540.10">
    <property type="entry name" value="Acyl-CoA dehydrogenase/oxidase, N-terminal domain"/>
    <property type="match status" value="1"/>
</dbReference>
<keyword evidence="4 6" id="KW-0274">FAD</keyword>
<dbReference type="OrthoDB" id="9775090at2"/>
<evidence type="ECO:0000259" key="7">
    <source>
        <dbReference type="Pfam" id="PF00441"/>
    </source>
</evidence>
<accession>A0A2V3TQC8</accession>
<proteinExistence type="inferred from homology"/>
<evidence type="ECO:0000256" key="2">
    <source>
        <dbReference type="ARBA" id="ARBA00009347"/>
    </source>
</evidence>
<evidence type="ECO:0000313" key="10">
    <source>
        <dbReference type="EMBL" id="PXW50532.1"/>
    </source>
</evidence>
<dbReference type="InterPro" id="IPR036250">
    <property type="entry name" value="AcylCo_DH-like_C"/>
</dbReference>
<dbReference type="PANTHER" id="PTHR43884:SF20">
    <property type="entry name" value="ACYL-COA DEHYDROGENASE FADE28"/>
    <property type="match status" value="1"/>
</dbReference>
<evidence type="ECO:0000259" key="8">
    <source>
        <dbReference type="Pfam" id="PF02770"/>
    </source>
</evidence>
<dbReference type="SUPFAM" id="SSF47203">
    <property type="entry name" value="Acyl-CoA dehydrogenase C-terminal domain-like"/>
    <property type="match status" value="1"/>
</dbReference>
<sequence>MNFDLTPEQMLLKDSIDRLIASRYSSLEKREAYRKEPLGFSEAIWAQFAELGLLGLPFSEEDGGFGGGPVETMVVMEALGRGLSLEPYLTTVVLGGGFLRHAGSAEQKAAYIPEIVVGNLKLALAQTERQARYDLADIATTAEKTDRGYVIDGQKSLVLAGDSADLFVVSARTSGEQRSQYGVTLFLVDANTPGISRRTYSTQDGGRATEIEFSGTIVSTDAILGPVDGGYPFLEHVIGETIAALSAEAVGAMESLHQLTVEYLKTRKQFGVSIGSFQTLQHRAVDMLMALEQARSMEMYAAMMVGSDNADERRSAISAAKVQINRSARFVGQEAVQLHGGIGMTMEYIGAHYFKRLTMIESLFGDTAHHLHQVARVGGLVAAA</sequence>
<evidence type="ECO:0000256" key="4">
    <source>
        <dbReference type="ARBA" id="ARBA00022827"/>
    </source>
</evidence>
<dbReference type="PANTHER" id="PTHR43884">
    <property type="entry name" value="ACYL-COA DEHYDROGENASE"/>
    <property type="match status" value="1"/>
</dbReference>
<dbReference type="CDD" id="cd00567">
    <property type="entry name" value="ACAD"/>
    <property type="match status" value="1"/>
</dbReference>
<gene>
    <name evidence="10" type="ORF">C7450_12610</name>
</gene>
<evidence type="ECO:0000313" key="11">
    <source>
        <dbReference type="Proteomes" id="UP000248021"/>
    </source>
</evidence>
<dbReference type="Pfam" id="PF02770">
    <property type="entry name" value="Acyl-CoA_dh_M"/>
    <property type="match status" value="1"/>
</dbReference>
<dbReference type="Gene3D" id="2.40.110.10">
    <property type="entry name" value="Butyryl-CoA Dehydrogenase, subunit A, domain 2"/>
    <property type="match status" value="1"/>
</dbReference>
<dbReference type="RefSeq" id="WP_110378586.1">
    <property type="nucleotide sequence ID" value="NZ_JAHBRY010000004.1"/>
</dbReference>
<dbReference type="AlphaFoldDB" id="A0A2V3TQC8"/>
<dbReference type="GO" id="GO:0050660">
    <property type="term" value="F:flavin adenine dinucleotide binding"/>
    <property type="evidence" value="ECO:0007669"/>
    <property type="project" value="InterPro"/>
</dbReference>
<dbReference type="InterPro" id="IPR037069">
    <property type="entry name" value="AcylCoA_DH/ox_N_sf"/>
</dbReference>
<keyword evidence="11" id="KW-1185">Reference proteome</keyword>
<evidence type="ECO:0000256" key="5">
    <source>
        <dbReference type="ARBA" id="ARBA00023002"/>
    </source>
</evidence>
<feature type="domain" description="Acyl-CoA oxidase/dehydrogenase middle" evidence="8">
    <location>
        <begin position="123"/>
        <end position="211"/>
    </location>
</feature>
<reference evidence="10 11" key="1">
    <citation type="submission" date="2018-05" db="EMBL/GenBank/DDBJ databases">
        <title>Genomic Encyclopedia of Type Strains, Phase IV (KMG-IV): sequencing the most valuable type-strain genomes for metagenomic binning, comparative biology and taxonomic classification.</title>
        <authorList>
            <person name="Goeker M."/>
        </authorList>
    </citation>
    <scope>NUCLEOTIDE SEQUENCE [LARGE SCALE GENOMIC DNA]</scope>
    <source>
        <strain evidence="10 11">DSM 6462</strain>
    </source>
</reference>
<evidence type="ECO:0000256" key="1">
    <source>
        <dbReference type="ARBA" id="ARBA00001974"/>
    </source>
</evidence>
<feature type="domain" description="Acyl-CoA dehydrogenase/oxidase N-terminal" evidence="9">
    <location>
        <begin position="6"/>
        <end position="118"/>
    </location>
</feature>
<dbReference type="SUPFAM" id="SSF56645">
    <property type="entry name" value="Acyl-CoA dehydrogenase NM domain-like"/>
    <property type="match status" value="1"/>
</dbReference>
<feature type="domain" description="Acyl-CoA dehydrogenase/oxidase C-terminal" evidence="7">
    <location>
        <begin position="243"/>
        <end position="377"/>
    </location>
</feature>
<dbReference type="InterPro" id="IPR006091">
    <property type="entry name" value="Acyl-CoA_Oxase/DH_mid-dom"/>
</dbReference>
<protein>
    <submittedName>
        <fullName evidence="10">Pimeloyl-CoA dehydrogenase small subunit</fullName>
    </submittedName>
</protein>
<name>A0A2V3TQC8_9HYPH</name>
<organism evidence="10 11">
    <name type="scientific">Chelatococcus asaccharovorans</name>
    <dbReference type="NCBI Taxonomy" id="28210"/>
    <lineage>
        <taxon>Bacteria</taxon>
        <taxon>Pseudomonadati</taxon>
        <taxon>Pseudomonadota</taxon>
        <taxon>Alphaproteobacteria</taxon>
        <taxon>Hyphomicrobiales</taxon>
        <taxon>Chelatococcaceae</taxon>
        <taxon>Chelatococcus</taxon>
    </lineage>
</organism>
<dbReference type="Gene3D" id="1.20.140.10">
    <property type="entry name" value="Butyryl-CoA Dehydrogenase, subunit A, domain 3"/>
    <property type="match status" value="1"/>
</dbReference>
<dbReference type="InterPro" id="IPR009100">
    <property type="entry name" value="AcylCoA_DH/oxidase_NM_dom_sf"/>
</dbReference>
<keyword evidence="5 6" id="KW-0560">Oxidoreductase</keyword>
<dbReference type="InterPro" id="IPR046373">
    <property type="entry name" value="Acyl-CoA_Oxase/DH_mid-dom_sf"/>
</dbReference>
<dbReference type="InterPro" id="IPR009075">
    <property type="entry name" value="AcylCo_DH/oxidase_C"/>
</dbReference>
<comment type="cofactor">
    <cofactor evidence="1 6">
        <name>FAD</name>
        <dbReference type="ChEBI" id="CHEBI:57692"/>
    </cofactor>
</comment>
<comment type="caution">
    <text evidence="10">The sequence shown here is derived from an EMBL/GenBank/DDBJ whole genome shotgun (WGS) entry which is preliminary data.</text>
</comment>
<comment type="similarity">
    <text evidence="2 6">Belongs to the acyl-CoA dehydrogenase family.</text>
</comment>
<keyword evidence="3 6" id="KW-0285">Flavoprotein</keyword>